<accession>A0ABV6U038</accession>
<dbReference type="Proteomes" id="UP001589870">
    <property type="component" value="Unassembled WGS sequence"/>
</dbReference>
<dbReference type="PANTHER" id="PTHR36852:SF1">
    <property type="entry name" value="PROTEIN GVPL 2"/>
    <property type="match status" value="1"/>
</dbReference>
<dbReference type="RefSeq" id="WP_394300043.1">
    <property type="nucleotide sequence ID" value="NZ_JBHMQT010000006.1"/>
</dbReference>
<evidence type="ECO:0000256" key="4">
    <source>
        <dbReference type="SAM" id="MobiDB-lite"/>
    </source>
</evidence>
<keyword evidence="1" id="KW-0304">Gas vesicle</keyword>
<evidence type="ECO:0000313" key="5">
    <source>
        <dbReference type="EMBL" id="MFC0861823.1"/>
    </source>
</evidence>
<protein>
    <submittedName>
        <fullName evidence="5">GvpL/GvpF family gas vesicle protein</fullName>
    </submittedName>
</protein>
<comment type="similarity">
    <text evidence="3">Belongs to the gas vesicle GvpF/GvpL family.</text>
</comment>
<evidence type="ECO:0000256" key="2">
    <source>
        <dbReference type="ARBA" id="ARBA00035108"/>
    </source>
</evidence>
<organism evidence="5 6">
    <name type="scientific">Sphaerimonospora cavernae</name>
    <dbReference type="NCBI Taxonomy" id="1740611"/>
    <lineage>
        <taxon>Bacteria</taxon>
        <taxon>Bacillati</taxon>
        <taxon>Actinomycetota</taxon>
        <taxon>Actinomycetes</taxon>
        <taxon>Streptosporangiales</taxon>
        <taxon>Streptosporangiaceae</taxon>
        <taxon>Sphaerimonospora</taxon>
    </lineage>
</organism>
<dbReference type="EMBL" id="JBHMQT010000006">
    <property type="protein sequence ID" value="MFC0861823.1"/>
    <property type="molecule type" value="Genomic_DNA"/>
</dbReference>
<gene>
    <name evidence="5" type="ORF">ACFHYQ_05875</name>
</gene>
<feature type="region of interest" description="Disordered" evidence="4">
    <location>
        <begin position="1"/>
        <end position="61"/>
    </location>
</feature>
<sequence>MSGHTETSGHMSGRARASSGAASRATEPRVAESRGAESRTAESRSGAPQATASATARAADRPAASPHNLACYVYGIVPEDVEISPDAVGVGDPPNRVKIVRHGEIAALISDVDVNRPLGRAQDLVAHEELLDAAATEVPVLPLRFGAVLTTPDAVVEELLTPHHDQFATALQQIEGRVQYVVKARYAERPILMAVLAENVEARRLRDRIRDLPEDATRPERIRLGEVITQAIEVKREADTQRLVDHFASCTAAANIREPTHERDAAHVAFLVETDRVPDVERTLDELRRDWSDLVEVRVLGPMALYDFVTTG</sequence>
<proteinExistence type="inferred from homology"/>
<feature type="compositionally biased region" description="Basic and acidic residues" evidence="4">
    <location>
        <begin position="26"/>
        <end position="42"/>
    </location>
</feature>
<evidence type="ECO:0000256" key="3">
    <source>
        <dbReference type="ARBA" id="ARBA00035643"/>
    </source>
</evidence>
<feature type="compositionally biased region" description="Low complexity" evidence="4">
    <location>
        <begin position="8"/>
        <end position="25"/>
    </location>
</feature>
<keyword evidence="6" id="KW-1185">Reference proteome</keyword>
<comment type="caution">
    <text evidence="5">The sequence shown here is derived from an EMBL/GenBank/DDBJ whole genome shotgun (WGS) entry which is preliminary data.</text>
</comment>
<reference evidence="5 6" key="1">
    <citation type="submission" date="2024-09" db="EMBL/GenBank/DDBJ databases">
        <authorList>
            <person name="Sun Q."/>
            <person name="Mori K."/>
        </authorList>
    </citation>
    <scope>NUCLEOTIDE SEQUENCE [LARGE SCALE GENOMIC DNA]</scope>
    <source>
        <strain evidence="5 6">TBRC 1851</strain>
    </source>
</reference>
<comment type="subcellular location">
    <subcellularLocation>
        <location evidence="2">Gas vesicle</location>
    </subcellularLocation>
</comment>
<feature type="compositionally biased region" description="Low complexity" evidence="4">
    <location>
        <begin position="47"/>
        <end position="61"/>
    </location>
</feature>
<name>A0ABV6U038_9ACTN</name>
<dbReference type="PANTHER" id="PTHR36852">
    <property type="entry name" value="PROTEIN GVPL 2"/>
    <property type="match status" value="1"/>
</dbReference>
<evidence type="ECO:0000256" key="1">
    <source>
        <dbReference type="ARBA" id="ARBA00022987"/>
    </source>
</evidence>
<evidence type="ECO:0000313" key="6">
    <source>
        <dbReference type="Proteomes" id="UP001589870"/>
    </source>
</evidence>
<dbReference type="InterPro" id="IPR009430">
    <property type="entry name" value="GvpL/GvpF"/>
</dbReference>
<dbReference type="Pfam" id="PF06386">
    <property type="entry name" value="GvpL_GvpF"/>
    <property type="match status" value="1"/>
</dbReference>